<evidence type="ECO:0000259" key="7">
    <source>
        <dbReference type="PROSITE" id="PS50966"/>
    </source>
</evidence>
<feature type="compositionally biased region" description="Polar residues" evidence="5">
    <location>
        <begin position="725"/>
        <end position="734"/>
    </location>
</feature>
<evidence type="ECO:0000256" key="1">
    <source>
        <dbReference type="ARBA" id="ARBA00022723"/>
    </source>
</evidence>
<keyword evidence="2 4" id="KW-0863">Zinc-finger</keyword>
<organism evidence="8 9">
    <name type="scientific">Striga hermonthica</name>
    <name type="common">Purple witchweed</name>
    <name type="synonym">Buchnera hermonthica</name>
    <dbReference type="NCBI Taxonomy" id="68872"/>
    <lineage>
        <taxon>Eukaryota</taxon>
        <taxon>Viridiplantae</taxon>
        <taxon>Streptophyta</taxon>
        <taxon>Embryophyta</taxon>
        <taxon>Tracheophyta</taxon>
        <taxon>Spermatophyta</taxon>
        <taxon>Magnoliopsida</taxon>
        <taxon>eudicotyledons</taxon>
        <taxon>Gunneridae</taxon>
        <taxon>Pentapetalae</taxon>
        <taxon>asterids</taxon>
        <taxon>lamiids</taxon>
        <taxon>Lamiales</taxon>
        <taxon>Orobanchaceae</taxon>
        <taxon>Buchnereae</taxon>
        <taxon>Striga</taxon>
    </lineage>
</organism>
<gene>
    <name evidence="8" type="ORF">SHERM_22379</name>
</gene>
<evidence type="ECO:0000256" key="3">
    <source>
        <dbReference type="ARBA" id="ARBA00022833"/>
    </source>
</evidence>
<keyword evidence="9" id="KW-1185">Reference proteome</keyword>
<accession>A0A9N7RDN1</accession>
<protein>
    <submittedName>
        <fullName evidence="8">Protein FAR1-RELATED SEQUENCE 5</fullName>
    </submittedName>
</protein>
<dbReference type="GO" id="GO:0003676">
    <property type="term" value="F:nucleic acid binding"/>
    <property type="evidence" value="ECO:0007669"/>
    <property type="project" value="InterPro"/>
</dbReference>
<feature type="domain" description="CCHC-type" evidence="6">
    <location>
        <begin position="694"/>
        <end position="709"/>
    </location>
</feature>
<evidence type="ECO:0000256" key="5">
    <source>
        <dbReference type="SAM" id="MobiDB-lite"/>
    </source>
</evidence>
<sequence length="734" mass="84908">MEIEQDETFIPQVDSSVKPSIGQEFQSAEKALCFYNEYAKVAGFSTKIKNSRKDPKACTVVGKMFACSKEGKTNLSYRNKQGAVTGTKERKRGETRCNCPARLSVWKKNETWVVMHFVEKHNHSLATPRKVHLLRSHRGVSATKRALVQEYTEANIPTCKQVRLFEIDSGGPSMMGCLEKDIRNKEAARKAELSGHDAQTLIHQFEMEKEKNENFYFLYETNEDGVFTRCFWADSESRNSYAVFGNAVVFDTTYNTNKYGLIFAPFVGVNHHRQTTVFGCALLSDEKAESFVWLFSNFIKAMADQPHPQVIITDQDAAISIAVAEVFPNTMHRYCIWHILNKFSEKLGPVLHKLHYHTLSGIINDSETPSEFEWRWNSLMSDSQLNGNEWLLKMYEIRHRWVPAYVRGVFAAGMSSSQRVESNHAFFKRYLDRKCSLNDFFTRFSRAIAHQRHEELMASHVDLNEKPRINTSFAMEKQMAEIYTKSIFLLFQKEFEESASYICKMVSSSNDSRVYEVWRFDIEVNTKRQRYLTYDVPEEFIACSCKKFEFEGYPCRHMLCWMRVEQVMLVPEKYVKKRWTKNAKSNLIYDTPFDFEVGESLQGRRGALMKITRELIDDASLTEARSKFLMEKLKVLKWEVGEIDDKECMSKRLSKSKDKETIFVCDPEPIRTKGCGKRLKSSKEKALSQSARSCSLCGQRGHDKRKCPSHSIHLEDDSYRPDMSKVTNSSCSDV</sequence>
<keyword evidence="1" id="KW-0479">Metal-binding</keyword>
<dbReference type="PROSITE" id="PS50966">
    <property type="entry name" value="ZF_SWIM"/>
    <property type="match status" value="1"/>
</dbReference>
<reference evidence="8" key="1">
    <citation type="submission" date="2019-12" db="EMBL/GenBank/DDBJ databases">
        <authorList>
            <person name="Scholes J."/>
        </authorList>
    </citation>
    <scope>NUCLEOTIDE SEQUENCE</scope>
</reference>
<dbReference type="SMART" id="SM00575">
    <property type="entry name" value="ZnF_PMZ"/>
    <property type="match status" value="1"/>
</dbReference>
<dbReference type="InterPro" id="IPR006564">
    <property type="entry name" value="Znf_PMZ"/>
</dbReference>
<dbReference type="AlphaFoldDB" id="A0A9N7RDN1"/>
<dbReference type="InterPro" id="IPR004330">
    <property type="entry name" value="FAR1_DNA_bnd_dom"/>
</dbReference>
<evidence type="ECO:0000256" key="4">
    <source>
        <dbReference type="PROSITE-ProRule" id="PRU00047"/>
    </source>
</evidence>
<feature type="region of interest" description="Disordered" evidence="5">
    <location>
        <begin position="687"/>
        <end position="734"/>
    </location>
</feature>
<dbReference type="Pfam" id="PF03101">
    <property type="entry name" value="FAR1"/>
    <property type="match status" value="1"/>
</dbReference>
<dbReference type="Proteomes" id="UP001153555">
    <property type="component" value="Unassembled WGS sequence"/>
</dbReference>
<evidence type="ECO:0000259" key="6">
    <source>
        <dbReference type="PROSITE" id="PS50158"/>
    </source>
</evidence>
<keyword evidence="3" id="KW-0862">Zinc</keyword>
<dbReference type="Pfam" id="PF10551">
    <property type="entry name" value="MULE"/>
    <property type="match status" value="1"/>
</dbReference>
<dbReference type="InterPro" id="IPR001878">
    <property type="entry name" value="Znf_CCHC"/>
</dbReference>
<feature type="domain" description="SWIM-type" evidence="7">
    <location>
        <begin position="534"/>
        <end position="566"/>
    </location>
</feature>
<evidence type="ECO:0000313" key="8">
    <source>
        <dbReference type="EMBL" id="CAA0825605.1"/>
    </source>
</evidence>
<feature type="compositionally biased region" description="Basic and acidic residues" evidence="5">
    <location>
        <begin position="712"/>
        <end position="723"/>
    </location>
</feature>
<dbReference type="InterPro" id="IPR007527">
    <property type="entry name" value="Znf_SWIM"/>
</dbReference>
<evidence type="ECO:0000313" key="9">
    <source>
        <dbReference type="Proteomes" id="UP001153555"/>
    </source>
</evidence>
<dbReference type="OrthoDB" id="2402896at2759"/>
<dbReference type="PROSITE" id="PS50158">
    <property type="entry name" value="ZF_CCHC"/>
    <property type="match status" value="1"/>
</dbReference>
<proteinExistence type="predicted"/>
<dbReference type="InterPro" id="IPR018289">
    <property type="entry name" value="MULE_transposase_dom"/>
</dbReference>
<evidence type="ECO:0000256" key="2">
    <source>
        <dbReference type="ARBA" id="ARBA00022771"/>
    </source>
</evidence>
<name>A0A9N7RDN1_STRHE</name>
<dbReference type="GO" id="GO:0008270">
    <property type="term" value="F:zinc ion binding"/>
    <property type="evidence" value="ECO:0007669"/>
    <property type="project" value="UniProtKB-KW"/>
</dbReference>
<comment type="caution">
    <text evidence="8">The sequence shown here is derived from an EMBL/GenBank/DDBJ whole genome shotgun (WGS) entry which is preliminary data.</text>
</comment>
<dbReference type="EMBL" id="CACSLK010026072">
    <property type="protein sequence ID" value="CAA0825605.1"/>
    <property type="molecule type" value="Genomic_DNA"/>
</dbReference>
<dbReference type="Pfam" id="PF04434">
    <property type="entry name" value="SWIM"/>
    <property type="match status" value="1"/>
</dbReference>
<dbReference type="PANTHER" id="PTHR47718">
    <property type="entry name" value="OS01G0519700 PROTEIN"/>
    <property type="match status" value="1"/>
</dbReference>